<dbReference type="InterPro" id="IPR001034">
    <property type="entry name" value="DeoR_HTH"/>
</dbReference>
<dbReference type="SMART" id="SM01134">
    <property type="entry name" value="DeoRC"/>
    <property type="match status" value="1"/>
</dbReference>
<dbReference type="InterPro" id="IPR014036">
    <property type="entry name" value="DeoR-like_C"/>
</dbReference>
<dbReference type="PANTHER" id="PTHR30363:SF44">
    <property type="entry name" value="AGA OPERON TRANSCRIPTIONAL REPRESSOR-RELATED"/>
    <property type="match status" value="1"/>
</dbReference>
<name>A0ABM7FVF4_9STAP</name>
<keyword evidence="3" id="KW-0804">Transcription</keyword>
<feature type="domain" description="HTH deoR-type" evidence="4">
    <location>
        <begin position="3"/>
        <end position="58"/>
    </location>
</feature>
<evidence type="ECO:0000256" key="1">
    <source>
        <dbReference type="ARBA" id="ARBA00022736"/>
    </source>
</evidence>
<dbReference type="PRINTS" id="PR00037">
    <property type="entry name" value="HTHLACR"/>
</dbReference>
<dbReference type="EMBL" id="AP018586">
    <property type="protein sequence ID" value="BBD93389.1"/>
    <property type="molecule type" value="Genomic_DNA"/>
</dbReference>
<evidence type="ECO:0000259" key="4">
    <source>
        <dbReference type="PROSITE" id="PS51000"/>
    </source>
</evidence>
<reference evidence="5 6" key="1">
    <citation type="submission" date="2018-05" db="EMBL/GenBank/DDBJ databases">
        <title>Complete genome sequencing of three human clinical isolates of Staphylococcus caprae reveals virulence factors similar to those of S. epidermidis and S. capitis.</title>
        <authorList>
            <person name="Watanabe S."/>
            <person name="Cui L."/>
        </authorList>
    </citation>
    <scope>NUCLEOTIDE SEQUENCE [LARGE SCALE GENOMIC DNA]</scope>
    <source>
        <strain evidence="5 6">JMUB590</strain>
    </source>
</reference>
<dbReference type="Gene3D" id="3.40.50.1360">
    <property type="match status" value="1"/>
</dbReference>
<organism evidence="5 6">
    <name type="scientific">Staphylococcus caprae</name>
    <dbReference type="NCBI Taxonomy" id="29380"/>
    <lineage>
        <taxon>Bacteria</taxon>
        <taxon>Bacillati</taxon>
        <taxon>Bacillota</taxon>
        <taxon>Bacilli</taxon>
        <taxon>Bacillales</taxon>
        <taxon>Staphylococcaceae</taxon>
        <taxon>Staphylococcus</taxon>
    </lineage>
</organism>
<evidence type="ECO:0000313" key="6">
    <source>
        <dbReference type="Proteomes" id="UP000274772"/>
    </source>
</evidence>
<evidence type="ECO:0000256" key="2">
    <source>
        <dbReference type="ARBA" id="ARBA00023015"/>
    </source>
</evidence>
<keyword evidence="1" id="KW-0423">Lactose metabolism</keyword>
<evidence type="ECO:0000313" key="5">
    <source>
        <dbReference type="EMBL" id="BBD93389.1"/>
    </source>
</evidence>
<dbReference type="InterPro" id="IPR037171">
    <property type="entry name" value="NagB/RpiA_transferase-like"/>
</dbReference>
<dbReference type="SMART" id="SM00420">
    <property type="entry name" value="HTH_DEOR"/>
    <property type="match status" value="1"/>
</dbReference>
<dbReference type="InterPro" id="IPR036388">
    <property type="entry name" value="WH-like_DNA-bd_sf"/>
</dbReference>
<evidence type="ECO:0000256" key="3">
    <source>
        <dbReference type="ARBA" id="ARBA00023163"/>
    </source>
</evidence>
<protein>
    <submittedName>
        <fullName evidence="5">Transcriptional regulator</fullName>
    </submittedName>
</protein>
<keyword evidence="2" id="KW-0805">Transcription regulation</keyword>
<accession>A0ABM7FVF4</accession>
<dbReference type="Proteomes" id="UP000274772">
    <property type="component" value="Chromosome"/>
</dbReference>
<dbReference type="Pfam" id="PF08220">
    <property type="entry name" value="HTH_DeoR"/>
    <property type="match status" value="1"/>
</dbReference>
<proteinExistence type="predicted"/>
<dbReference type="SUPFAM" id="SSF46785">
    <property type="entry name" value="Winged helix' DNA-binding domain"/>
    <property type="match status" value="1"/>
</dbReference>
<dbReference type="PROSITE" id="PS51000">
    <property type="entry name" value="HTH_DEOR_2"/>
    <property type="match status" value="1"/>
</dbReference>
<dbReference type="Gene3D" id="1.10.10.10">
    <property type="entry name" value="Winged helix-like DNA-binding domain superfamily/Winged helix DNA-binding domain"/>
    <property type="match status" value="1"/>
</dbReference>
<dbReference type="PANTHER" id="PTHR30363">
    <property type="entry name" value="HTH-TYPE TRANSCRIPTIONAL REGULATOR SRLR-RELATED"/>
    <property type="match status" value="1"/>
</dbReference>
<keyword evidence="6" id="KW-1185">Reference proteome</keyword>
<dbReference type="GeneID" id="58052065"/>
<gene>
    <name evidence="5" type="ORF">JMUB590_2335</name>
</gene>
<dbReference type="RefSeq" id="WP_037541126.1">
    <property type="nucleotide sequence ID" value="NZ_AP018585.1"/>
</dbReference>
<dbReference type="SUPFAM" id="SSF100950">
    <property type="entry name" value="NagB/RpiA/CoA transferase-like"/>
    <property type="match status" value="1"/>
</dbReference>
<dbReference type="InterPro" id="IPR050313">
    <property type="entry name" value="Carb_Metab_HTH_regulators"/>
</dbReference>
<sequence>MLPAEREQNIISYLKKHKTATVHTLAAEFNVHDATIRRDLIKLEQYNQIRRTHGGVVLNSTDVSSELNFDDRETTNYYEKLGIGQKAAEFVNDGDTLIIDSGSTTLQFARAIVHKQNLTVITNDIHIASVLRSTNHRVIVTGGVLYHNNYVLNGFITTQTLQSFNSMKAFIATPALDAVKGMTHYSEEFIAAKRQMVEQAHEVYLLTDSTKLDKVAFYQVSPIEKIDTLITDNQHDLSAYREVCSNVVAIDPKDYE</sequence>
<dbReference type="Pfam" id="PF00455">
    <property type="entry name" value="DeoRC"/>
    <property type="match status" value="1"/>
</dbReference>
<dbReference type="InterPro" id="IPR036390">
    <property type="entry name" value="WH_DNA-bd_sf"/>
</dbReference>